<dbReference type="Gene3D" id="3.40.190.170">
    <property type="entry name" value="Bacterial extracellular solute-binding protein, family 7"/>
    <property type="match status" value="1"/>
</dbReference>
<dbReference type="STRING" id="1461694.ATO9_03875"/>
<dbReference type="RefSeq" id="WP_043745168.1">
    <property type="nucleotide sequence ID" value="NZ_AQQX01000001.1"/>
</dbReference>
<evidence type="ECO:0000256" key="1">
    <source>
        <dbReference type="ARBA" id="ARBA00004418"/>
    </source>
</evidence>
<protein>
    <recommendedName>
        <fullName evidence="7">C4-dicarboxylate ABC transporter substrate-binding protein</fullName>
    </recommendedName>
</protein>
<dbReference type="GO" id="GO:0042597">
    <property type="term" value="C:periplasmic space"/>
    <property type="evidence" value="ECO:0007669"/>
    <property type="project" value="UniProtKB-SubCell"/>
</dbReference>
<comment type="caution">
    <text evidence="5">The sequence shown here is derived from an EMBL/GenBank/DDBJ whole genome shotgun (WGS) entry which is preliminary data.</text>
</comment>
<dbReference type="eggNOG" id="COG1638">
    <property type="taxonomic scope" value="Bacteria"/>
</dbReference>
<accession>A0A0A0EKD3</accession>
<comment type="subcellular location">
    <subcellularLocation>
        <location evidence="1">Periplasm</location>
    </subcellularLocation>
</comment>
<dbReference type="EMBL" id="AQQX01000001">
    <property type="protein sequence ID" value="KGM50628.1"/>
    <property type="molecule type" value="Genomic_DNA"/>
</dbReference>
<feature type="signal peptide" evidence="4">
    <location>
        <begin position="1"/>
        <end position="24"/>
    </location>
</feature>
<dbReference type="PANTHER" id="PTHR33376:SF15">
    <property type="entry name" value="BLL6794 PROTEIN"/>
    <property type="match status" value="1"/>
</dbReference>
<gene>
    <name evidence="5" type="ORF">ATO9_03875</name>
</gene>
<keyword evidence="3" id="KW-0574">Periplasm</keyword>
<evidence type="ECO:0008006" key="7">
    <source>
        <dbReference type="Google" id="ProtNLM"/>
    </source>
</evidence>
<dbReference type="InterPro" id="IPR018389">
    <property type="entry name" value="DctP_fam"/>
</dbReference>
<dbReference type="NCBIfam" id="NF037995">
    <property type="entry name" value="TRAP_S1"/>
    <property type="match status" value="1"/>
</dbReference>
<dbReference type="PANTHER" id="PTHR33376">
    <property type="match status" value="1"/>
</dbReference>
<evidence type="ECO:0000313" key="6">
    <source>
        <dbReference type="Proteomes" id="UP000030004"/>
    </source>
</evidence>
<keyword evidence="2 4" id="KW-0732">Signal</keyword>
<feature type="chain" id="PRO_5001969034" description="C4-dicarboxylate ABC transporter substrate-binding protein" evidence="4">
    <location>
        <begin position="25"/>
        <end position="366"/>
    </location>
</feature>
<keyword evidence="6" id="KW-1185">Reference proteome</keyword>
<dbReference type="InterPro" id="IPR038404">
    <property type="entry name" value="TRAP_DctP_sf"/>
</dbReference>
<evidence type="ECO:0000313" key="5">
    <source>
        <dbReference type="EMBL" id="KGM50628.1"/>
    </source>
</evidence>
<sequence>MNFRFAPVAAAAAGIALAASAGMARELTYGSYTSPTHTTYVNGTLPTMERITERTNGELTFEKFPGGAMGGPKELLNNVGNSILDSASVVDIYVKASLPVSSMLSGMIVVGEDPKVMAAAMNEMQLLHCPDCVKEREKNNVVGLSWSATGSYHVICKDPIDGLDDIQGVKIRATSSVGRGMQAIGAAPVSITTAEMYEAMQRGQISCAAGSTAWLNTYNLKDFAKAAWTTSLGSYFGTMNFAMNADSWEDLTQEQRDIFMSEMSQNVADIMWAYVADGEAGMDWLRENGGTVAPADDAFVAAWDEVQANAVADTIAQGQEDGIENAEEIVMTFMGLVEKWTEIVAEVGQDKDAYRDALEAEIFSKL</sequence>
<dbReference type="CDD" id="cd13666">
    <property type="entry name" value="PBP2_TRAP_DctP_like_1"/>
    <property type="match status" value="1"/>
</dbReference>
<dbReference type="AlphaFoldDB" id="A0A0A0EKD3"/>
<dbReference type="OrthoDB" id="9769667at2"/>
<evidence type="ECO:0000256" key="2">
    <source>
        <dbReference type="ARBA" id="ARBA00022729"/>
    </source>
</evidence>
<dbReference type="GO" id="GO:0055085">
    <property type="term" value="P:transmembrane transport"/>
    <property type="evidence" value="ECO:0007669"/>
    <property type="project" value="InterPro"/>
</dbReference>
<reference evidence="5 6" key="1">
    <citation type="journal article" date="2015" name="Antonie Van Leeuwenhoek">
        <title>Pseudooceanicola atlanticus gen. nov. sp. nov., isolated from surface seawater of the Atlantic Ocean and reclassification of Oceanicola batsensis, Oceanicola marinus, Oceanicola nitratireducens, Oceanicola nanhaiensis, Oceanicola antarcticus and Oceanicola flagellatus, as Pseudooceanicola batsensis comb. nov., Pseudooceanicola marinus comb. nov., Pseudooceanicola nitratireducens comb. nov., Pseudooceanicola nanhaiensis comb. nov., Pseudooceanicola antarcticus comb. nov., and Pseudooceanicola flagellatus comb. nov.</title>
        <authorList>
            <person name="Lai Q."/>
            <person name="Li G."/>
            <person name="Liu X."/>
            <person name="Du Y."/>
            <person name="Sun F."/>
            <person name="Shao Z."/>
        </authorList>
    </citation>
    <scope>NUCLEOTIDE SEQUENCE [LARGE SCALE GENOMIC DNA]</scope>
    <source>
        <strain evidence="5 6">22II-s11g</strain>
    </source>
</reference>
<name>A0A0A0EKD3_9RHOB</name>
<evidence type="ECO:0000256" key="3">
    <source>
        <dbReference type="ARBA" id="ARBA00022764"/>
    </source>
</evidence>
<dbReference type="Pfam" id="PF03480">
    <property type="entry name" value="DctP"/>
    <property type="match status" value="1"/>
</dbReference>
<evidence type="ECO:0000256" key="4">
    <source>
        <dbReference type="SAM" id="SignalP"/>
    </source>
</evidence>
<dbReference type="Proteomes" id="UP000030004">
    <property type="component" value="Unassembled WGS sequence"/>
</dbReference>
<proteinExistence type="predicted"/>
<organism evidence="5 6">
    <name type="scientific">Pseudooceanicola atlanticus</name>
    <dbReference type="NCBI Taxonomy" id="1461694"/>
    <lineage>
        <taxon>Bacteria</taxon>
        <taxon>Pseudomonadati</taxon>
        <taxon>Pseudomonadota</taxon>
        <taxon>Alphaproteobacteria</taxon>
        <taxon>Rhodobacterales</taxon>
        <taxon>Paracoccaceae</taxon>
        <taxon>Pseudooceanicola</taxon>
    </lineage>
</organism>